<dbReference type="GO" id="GO:0005634">
    <property type="term" value="C:nucleus"/>
    <property type="evidence" value="ECO:0007669"/>
    <property type="project" value="UniProtKB-ARBA"/>
</dbReference>
<dbReference type="InterPro" id="IPR036236">
    <property type="entry name" value="Znf_C2H2_sf"/>
</dbReference>
<comment type="caution">
    <text evidence="10">The sequence shown here is derived from an EMBL/GenBank/DDBJ whole genome shotgun (WGS) entry which is preliminary data.</text>
</comment>
<feature type="domain" description="C2H2-type" evidence="9">
    <location>
        <begin position="124"/>
        <end position="152"/>
    </location>
</feature>
<evidence type="ECO:0000259" key="9">
    <source>
        <dbReference type="PROSITE" id="PS50157"/>
    </source>
</evidence>
<name>A0A1D2M469_ORCCI</name>
<dbReference type="GO" id="GO:0000981">
    <property type="term" value="F:DNA-binding transcription factor activity, RNA polymerase II-specific"/>
    <property type="evidence" value="ECO:0007669"/>
    <property type="project" value="TreeGrafter"/>
</dbReference>
<dbReference type="EMBL" id="LJIJ01004810">
    <property type="protein sequence ID" value="ODM87712.1"/>
    <property type="molecule type" value="Genomic_DNA"/>
</dbReference>
<keyword evidence="5" id="KW-0539">Nucleus</keyword>
<keyword evidence="4" id="KW-0862">Zinc</keyword>
<evidence type="ECO:0000256" key="2">
    <source>
        <dbReference type="ARBA" id="ARBA00022737"/>
    </source>
</evidence>
<dbReference type="FunFam" id="3.30.160.60:FF:000446">
    <property type="entry name" value="Zinc finger protein"/>
    <property type="match status" value="1"/>
</dbReference>
<reference evidence="10 11" key="1">
    <citation type="journal article" date="2016" name="Genome Biol. Evol.">
        <title>Gene Family Evolution Reflects Adaptation to Soil Environmental Stressors in the Genome of the Collembolan Orchesella cincta.</title>
        <authorList>
            <person name="Faddeeva-Vakhrusheva A."/>
            <person name="Derks M.F."/>
            <person name="Anvar S.Y."/>
            <person name="Agamennone V."/>
            <person name="Suring W."/>
            <person name="Smit S."/>
            <person name="van Straalen N.M."/>
            <person name="Roelofs D."/>
        </authorList>
    </citation>
    <scope>NUCLEOTIDE SEQUENCE [LARGE SCALE GENOMIC DNA]</scope>
    <source>
        <tissue evidence="10">Mixed pool</tissue>
    </source>
</reference>
<dbReference type="Pfam" id="PF00096">
    <property type="entry name" value="zf-C2H2"/>
    <property type="match status" value="2"/>
</dbReference>
<dbReference type="PROSITE" id="PS00028">
    <property type="entry name" value="ZINC_FINGER_C2H2_1"/>
    <property type="match status" value="4"/>
</dbReference>
<dbReference type="OrthoDB" id="10039931at2759"/>
<gene>
    <name evidence="10" type="ORF">Ocin01_18975</name>
</gene>
<sequence length="211" mass="25297">MLKEFTRKIRVVPAIVYLWLSFLRTEESSRRHIWTHFSEEDRQEALARGEKVPFGVDRTFQCEKCPSSYTSNAALQKHQRECHEGQTPKQEDFRFVCTVCNRRFTQYTRLKLHKQSCHVVEPQFKCEICERGFKLEKRLKEHRLGVHLNQKPFKCEQCPRAFINKPLLKRHVEGVHEGKKFKQYPRKKEEKQQKKGGYRESEEVEDKVIDC</sequence>
<comment type="similarity">
    <text evidence="6">Belongs to the snail C2H2-type zinc-finger protein family.</text>
</comment>
<keyword evidence="2" id="KW-0677">Repeat</keyword>
<dbReference type="PANTHER" id="PTHR24388:SF104">
    <property type="entry name" value="AT-RICH BINDING PROTEIN-RELATED"/>
    <property type="match status" value="1"/>
</dbReference>
<dbReference type="PROSITE" id="PS50157">
    <property type="entry name" value="ZINC_FINGER_C2H2_2"/>
    <property type="match status" value="4"/>
</dbReference>
<dbReference type="SMART" id="SM00355">
    <property type="entry name" value="ZnF_C2H2"/>
    <property type="match status" value="4"/>
</dbReference>
<evidence type="ECO:0000256" key="7">
    <source>
        <dbReference type="PROSITE-ProRule" id="PRU00042"/>
    </source>
</evidence>
<keyword evidence="11" id="KW-1185">Reference proteome</keyword>
<feature type="domain" description="C2H2-type" evidence="9">
    <location>
        <begin position="153"/>
        <end position="181"/>
    </location>
</feature>
<evidence type="ECO:0000256" key="5">
    <source>
        <dbReference type="ARBA" id="ARBA00023242"/>
    </source>
</evidence>
<feature type="region of interest" description="Disordered" evidence="8">
    <location>
        <begin position="178"/>
        <end position="211"/>
    </location>
</feature>
<evidence type="ECO:0000256" key="8">
    <source>
        <dbReference type="SAM" id="MobiDB-lite"/>
    </source>
</evidence>
<dbReference type="PANTHER" id="PTHR24388">
    <property type="entry name" value="ZINC FINGER PROTEIN"/>
    <property type="match status" value="1"/>
</dbReference>
<dbReference type="InterPro" id="IPR013087">
    <property type="entry name" value="Znf_C2H2_type"/>
</dbReference>
<dbReference type="AlphaFoldDB" id="A0A1D2M469"/>
<keyword evidence="3 7" id="KW-0863">Zinc-finger</keyword>
<dbReference type="SUPFAM" id="SSF57667">
    <property type="entry name" value="beta-beta-alpha zinc fingers"/>
    <property type="match status" value="2"/>
</dbReference>
<dbReference type="OMA" id="HRESEHH"/>
<keyword evidence="1" id="KW-0479">Metal-binding</keyword>
<evidence type="ECO:0000313" key="10">
    <source>
        <dbReference type="EMBL" id="ODM87712.1"/>
    </source>
</evidence>
<evidence type="ECO:0000256" key="6">
    <source>
        <dbReference type="ARBA" id="ARBA00037948"/>
    </source>
</evidence>
<proteinExistence type="inferred from homology"/>
<dbReference type="Proteomes" id="UP000094527">
    <property type="component" value="Unassembled WGS sequence"/>
</dbReference>
<protein>
    <submittedName>
        <fullName evidence="10">Zinc finger and SCAN domain-containing protein 5A</fullName>
    </submittedName>
</protein>
<feature type="domain" description="C2H2-type" evidence="9">
    <location>
        <begin position="95"/>
        <end position="123"/>
    </location>
</feature>
<evidence type="ECO:0000313" key="11">
    <source>
        <dbReference type="Proteomes" id="UP000094527"/>
    </source>
</evidence>
<dbReference type="STRING" id="48709.A0A1D2M469"/>
<dbReference type="InterPro" id="IPR050527">
    <property type="entry name" value="Snail/Krueppel_Znf"/>
</dbReference>
<evidence type="ECO:0000256" key="1">
    <source>
        <dbReference type="ARBA" id="ARBA00022723"/>
    </source>
</evidence>
<feature type="domain" description="C2H2-type" evidence="9">
    <location>
        <begin position="60"/>
        <end position="88"/>
    </location>
</feature>
<evidence type="ECO:0000256" key="4">
    <source>
        <dbReference type="ARBA" id="ARBA00022833"/>
    </source>
</evidence>
<organism evidence="10 11">
    <name type="scientific">Orchesella cincta</name>
    <name type="common">Springtail</name>
    <name type="synonym">Podura cincta</name>
    <dbReference type="NCBI Taxonomy" id="48709"/>
    <lineage>
        <taxon>Eukaryota</taxon>
        <taxon>Metazoa</taxon>
        <taxon>Ecdysozoa</taxon>
        <taxon>Arthropoda</taxon>
        <taxon>Hexapoda</taxon>
        <taxon>Collembola</taxon>
        <taxon>Entomobryomorpha</taxon>
        <taxon>Entomobryoidea</taxon>
        <taxon>Orchesellidae</taxon>
        <taxon>Orchesellinae</taxon>
        <taxon>Orchesella</taxon>
    </lineage>
</organism>
<accession>A0A1D2M469</accession>
<dbReference type="GO" id="GO:0008270">
    <property type="term" value="F:zinc ion binding"/>
    <property type="evidence" value="ECO:0007669"/>
    <property type="project" value="UniProtKB-KW"/>
</dbReference>
<dbReference type="Gene3D" id="3.30.160.60">
    <property type="entry name" value="Classic Zinc Finger"/>
    <property type="match status" value="3"/>
</dbReference>
<evidence type="ECO:0000256" key="3">
    <source>
        <dbReference type="ARBA" id="ARBA00022771"/>
    </source>
</evidence>
<dbReference type="GO" id="GO:0000978">
    <property type="term" value="F:RNA polymerase II cis-regulatory region sequence-specific DNA binding"/>
    <property type="evidence" value="ECO:0007669"/>
    <property type="project" value="TreeGrafter"/>
</dbReference>